<feature type="domain" description="Reverse transcriptase" evidence="2">
    <location>
        <begin position="894"/>
        <end position="1176"/>
    </location>
</feature>
<protein>
    <recommendedName>
        <fullName evidence="2">Reverse transcriptase domain-containing protein</fullName>
    </recommendedName>
</protein>
<dbReference type="SUPFAM" id="SSF53098">
    <property type="entry name" value="Ribonuclease H-like"/>
    <property type="match status" value="1"/>
</dbReference>
<sequence>MESMESMWDKFSLTEHEGDTFDLDTSSGSSPFVLAAKFFTRRIVNAESVARTFKPLWKTASGFTVKDMGENRMVFTFEDGVDLDRVLLNEPWTYDKHLVILQRVDSDVSIDSMVFSTIPFWVQIHGLPIRSLTGPVAEGIGSSLGRVEKFVDHEGFAGGGSYVRIRIHLDCSKPLCRGRRIRLGGGQMGWVSFKFERLPNFCYYCGRLTHDVKDCDDRIRSGGVGVGESHQYGDWLRATADFIGKTRMVSVLGSRRETARTDWKTNREKTSTKSGLNHSSPATVEDDTVNPDMETPDKENPGKEKADVQGCNADSVSTDPPPVNFVEQLREIDRDIQKFKNANSRGEKMSSMDDVDCGSVSCGSPKPQAQLTPTFSATQQKPNKITWKKWLEQQASLPFGNSPIGGGCHTALPGAMNCIVWNCRGLGNPRTVQELTELVCNKDPEAVFVIETWLDADKLEKIRCKLSFANKLVVPRRHRGGGMVLFWKRGLALTIKSFSFCHIDSIINEGTADAWRFTGFYGAPETHNRHHSWDMLRTLSRQFSLPWCCAGDFNELVSLSEKRGGRPRPDAQMQAFRDVLDECGFQDLGFHGPEFTWCNNRINGATVWERLDRMVVNSEWLLRFQEATVYHIQGTLSDHMPLWLSPSSVSITPRKKLFRFESMWLTDEGCRNTVEAAWRSNSDGPQMLQVWNRVNLCRRRLSYWSRQCFGSVRRMLAEKRSQLQQAELLSIQGGDHNQVVTLRNELSQLLTKEETMWSQRSRSHWLKEGDRNTRFFHSRASQRRRRNAILGLRDESGDWCDQPDQIARLALTYFQDLFRTAGPIEIQQVTRHVLRVVSEDMNNSLSQDYTAEEVEIAIKKMAPQTAPGPDGMPPLFYQTFWQLVGEDITAAVLSSLNSGKILQAINHTYITLIPKVKSPENITEFRPISLCNVVYKIISKVIANRLKTIMPQVISDTQSAFVPGRLITDNILVAFETLHHMKHHMHGRKGSMALKLDMSKAYDRVEWKYLLEIMHQMGFHHRVINLIAECLRTVSYSVLINGVPHGCFRPSRGLRQGDPLSPYLFLLCTEGLHGLLKSAAHFGDIHGVSISRSGPKLSHLFFADDSLLFCRATVPECQRVMDILLTYEAASGQKINREKTTLFFSKSTSRRDQEAIKYFLQVPALRSYETYLGLPSFMGRSKVQSFAYIKERVWSKLQGWKERLLSQAGREVLIKAVVQAVPTFSMSCFRLPDRLCHDLEGLMRRFWWGHGDDKRKICWVSWKKLCKPKVGGGMGFREIQKFNTALLGKQVWRLLHEKQSLLYKVFKGKFFLTGSILDAKENPRGSYAWTSIIRAKAAIVSGLRWRIGNGAKVKIWGDRWLSDPNLPNLISPCPNQMVDFTVSKIIDPETRMWNISEIKPFLLPFEVEAIESIPLSLCEIPDTITWPASPDGVFSVRSAYRLLLREEDSALPSSSSANQTGVLWKNVWSLPIPPSVRNFLWKACSGALPTKIALWKRKVLTRPYCDQCKDGVEDTLHALWSCSELALIWSRESWLGPIVSQDFLDFTDLTFTMLTSCTKRQSAIFATLTWMIWYVRNRKRLQQSGGTLEGINQRAYARVDELAADPSAPQFSGPTTADPKSSSAWSPPPPGWVKINYDGAVFSESNTVLALRRALLLALEMGFHSVVMEGDSEVVVKAVNNRDSSWTTYGHLVADIQSLAAQMETCMFIHTRRQSNQIAHALARRASNILDYETWMESVPPALWSSILISLSIWAKTAKNGEEAAKLSNISLPIPLKTRG</sequence>
<dbReference type="PROSITE" id="PS50878">
    <property type="entry name" value="RT_POL"/>
    <property type="match status" value="1"/>
</dbReference>
<dbReference type="SUPFAM" id="SSF56219">
    <property type="entry name" value="DNase I-like"/>
    <property type="match status" value="1"/>
</dbReference>
<reference evidence="3" key="1">
    <citation type="submission" date="2018-02" db="EMBL/GenBank/DDBJ databases">
        <authorList>
            <person name="Cohen D.B."/>
            <person name="Kent A.D."/>
        </authorList>
    </citation>
    <scope>NUCLEOTIDE SEQUENCE</scope>
</reference>
<name>A0A2N9IIR5_FAGSY</name>
<dbReference type="InterPro" id="IPR044730">
    <property type="entry name" value="RNase_H-like_dom_plant"/>
</dbReference>
<dbReference type="InterPro" id="IPR043502">
    <property type="entry name" value="DNA/RNA_pol_sf"/>
</dbReference>
<evidence type="ECO:0000256" key="1">
    <source>
        <dbReference type="SAM" id="MobiDB-lite"/>
    </source>
</evidence>
<organism evidence="3">
    <name type="scientific">Fagus sylvatica</name>
    <name type="common">Beechnut</name>
    <dbReference type="NCBI Taxonomy" id="28930"/>
    <lineage>
        <taxon>Eukaryota</taxon>
        <taxon>Viridiplantae</taxon>
        <taxon>Streptophyta</taxon>
        <taxon>Embryophyta</taxon>
        <taxon>Tracheophyta</taxon>
        <taxon>Spermatophyta</taxon>
        <taxon>Magnoliopsida</taxon>
        <taxon>eudicotyledons</taxon>
        <taxon>Gunneridae</taxon>
        <taxon>Pentapetalae</taxon>
        <taxon>rosids</taxon>
        <taxon>fabids</taxon>
        <taxon>Fagales</taxon>
        <taxon>Fagaceae</taxon>
        <taxon>Fagus</taxon>
    </lineage>
</organism>
<feature type="compositionally biased region" description="Polar residues" evidence="1">
    <location>
        <begin position="272"/>
        <end position="282"/>
    </location>
</feature>
<dbReference type="Pfam" id="PF13966">
    <property type="entry name" value="zf-RVT"/>
    <property type="match status" value="1"/>
</dbReference>
<feature type="compositionally biased region" description="Basic and acidic residues" evidence="1">
    <location>
        <begin position="295"/>
        <end position="307"/>
    </location>
</feature>
<dbReference type="CDD" id="cd06222">
    <property type="entry name" value="RNase_H_like"/>
    <property type="match status" value="1"/>
</dbReference>
<dbReference type="Pfam" id="PF03372">
    <property type="entry name" value="Exo_endo_phos"/>
    <property type="match status" value="1"/>
</dbReference>
<dbReference type="Pfam" id="PF14392">
    <property type="entry name" value="zf-CCHC_4"/>
    <property type="match status" value="1"/>
</dbReference>
<dbReference type="PANTHER" id="PTHR33116">
    <property type="entry name" value="REVERSE TRANSCRIPTASE ZINC-BINDING DOMAIN-CONTAINING PROTEIN-RELATED-RELATED"/>
    <property type="match status" value="1"/>
</dbReference>
<dbReference type="CDD" id="cd01650">
    <property type="entry name" value="RT_nLTR_like"/>
    <property type="match status" value="1"/>
</dbReference>
<dbReference type="InterPro" id="IPR025558">
    <property type="entry name" value="DUF4283"/>
</dbReference>
<dbReference type="InterPro" id="IPR036397">
    <property type="entry name" value="RNaseH_sf"/>
</dbReference>
<dbReference type="InterPro" id="IPR002156">
    <property type="entry name" value="RNaseH_domain"/>
</dbReference>
<evidence type="ECO:0000259" key="2">
    <source>
        <dbReference type="PROSITE" id="PS50878"/>
    </source>
</evidence>
<dbReference type="InterPro" id="IPR036691">
    <property type="entry name" value="Endo/exonu/phosph_ase_sf"/>
</dbReference>
<dbReference type="SUPFAM" id="SSF56672">
    <property type="entry name" value="DNA/RNA polymerases"/>
    <property type="match status" value="1"/>
</dbReference>
<feature type="region of interest" description="Disordered" evidence="1">
    <location>
        <begin position="1607"/>
        <end position="1626"/>
    </location>
</feature>
<accession>A0A2N9IIR5</accession>
<gene>
    <name evidence="3" type="ORF">FSB_LOCUS51703</name>
</gene>
<dbReference type="PANTHER" id="PTHR33116:SF86">
    <property type="entry name" value="REVERSE TRANSCRIPTASE DOMAIN-CONTAINING PROTEIN"/>
    <property type="match status" value="1"/>
</dbReference>
<dbReference type="Gene3D" id="3.60.10.10">
    <property type="entry name" value="Endonuclease/exonuclease/phosphatase"/>
    <property type="match status" value="1"/>
</dbReference>
<dbReference type="InterPro" id="IPR025836">
    <property type="entry name" value="Zn_knuckle_CX2CX4HX4C"/>
</dbReference>
<dbReference type="GO" id="GO:0003676">
    <property type="term" value="F:nucleic acid binding"/>
    <property type="evidence" value="ECO:0007669"/>
    <property type="project" value="InterPro"/>
</dbReference>
<dbReference type="InterPro" id="IPR012337">
    <property type="entry name" value="RNaseH-like_sf"/>
</dbReference>
<dbReference type="Pfam" id="PF13456">
    <property type="entry name" value="RVT_3"/>
    <property type="match status" value="1"/>
</dbReference>
<dbReference type="GO" id="GO:0004523">
    <property type="term" value="F:RNA-DNA hybrid ribonuclease activity"/>
    <property type="evidence" value="ECO:0007669"/>
    <property type="project" value="InterPro"/>
</dbReference>
<dbReference type="Pfam" id="PF14111">
    <property type="entry name" value="DUF4283"/>
    <property type="match status" value="1"/>
</dbReference>
<dbReference type="Gene3D" id="3.30.420.10">
    <property type="entry name" value="Ribonuclease H-like superfamily/Ribonuclease H"/>
    <property type="match status" value="1"/>
</dbReference>
<dbReference type="InterPro" id="IPR005135">
    <property type="entry name" value="Endo/exonuclease/phosphatase"/>
</dbReference>
<feature type="region of interest" description="Disordered" evidence="1">
    <location>
        <begin position="254"/>
        <end position="323"/>
    </location>
</feature>
<feature type="compositionally biased region" description="Basic and acidic residues" evidence="1">
    <location>
        <begin position="254"/>
        <end position="271"/>
    </location>
</feature>
<dbReference type="InterPro" id="IPR026960">
    <property type="entry name" value="RVT-Znf"/>
</dbReference>
<dbReference type="InterPro" id="IPR000477">
    <property type="entry name" value="RT_dom"/>
</dbReference>
<dbReference type="EMBL" id="OIVN01005741">
    <property type="protein sequence ID" value="SPD23821.1"/>
    <property type="molecule type" value="Genomic_DNA"/>
</dbReference>
<dbReference type="Pfam" id="PF00078">
    <property type="entry name" value="RVT_1"/>
    <property type="match status" value="1"/>
</dbReference>
<proteinExistence type="predicted"/>
<evidence type="ECO:0000313" key="3">
    <source>
        <dbReference type="EMBL" id="SPD23821.1"/>
    </source>
</evidence>